<reference evidence="2" key="1">
    <citation type="submission" date="2014-09" db="EMBL/GenBank/DDBJ databases">
        <authorList>
            <person name="Magalhaes I.L.F."/>
            <person name="Oliveira U."/>
            <person name="Santos F.R."/>
            <person name="Vidigal T.H.D.A."/>
            <person name="Brescovit A.D."/>
            <person name="Santos A.J."/>
        </authorList>
    </citation>
    <scope>NUCLEOTIDE SEQUENCE</scope>
    <source>
        <tissue evidence="2">Shoot tissue taken approximately 20 cm above the soil surface</tissue>
    </source>
</reference>
<sequence length="50" mass="5695">MRHMPHRCAFGSSPQHPQSLTPSHRRTSVCERPTESHLLVPNAYTCELLP</sequence>
<name>A0A0A9B1M7_ARUDO</name>
<dbReference type="EMBL" id="GBRH01239996">
    <property type="protein sequence ID" value="JAD57899.1"/>
    <property type="molecule type" value="Transcribed_RNA"/>
</dbReference>
<feature type="region of interest" description="Disordered" evidence="1">
    <location>
        <begin position="1"/>
        <end position="28"/>
    </location>
</feature>
<feature type="compositionally biased region" description="Polar residues" evidence="1">
    <location>
        <begin position="12"/>
        <end position="22"/>
    </location>
</feature>
<accession>A0A0A9B1M7</accession>
<evidence type="ECO:0000313" key="2">
    <source>
        <dbReference type="EMBL" id="JAD57899.1"/>
    </source>
</evidence>
<dbReference type="AlphaFoldDB" id="A0A0A9B1M7"/>
<evidence type="ECO:0000256" key="1">
    <source>
        <dbReference type="SAM" id="MobiDB-lite"/>
    </source>
</evidence>
<proteinExistence type="predicted"/>
<reference evidence="2" key="2">
    <citation type="journal article" date="2015" name="Data Brief">
        <title>Shoot transcriptome of the giant reed, Arundo donax.</title>
        <authorList>
            <person name="Barrero R.A."/>
            <person name="Guerrero F.D."/>
            <person name="Moolhuijzen P."/>
            <person name="Goolsby J.A."/>
            <person name="Tidwell J."/>
            <person name="Bellgard S.E."/>
            <person name="Bellgard M.I."/>
        </authorList>
    </citation>
    <scope>NUCLEOTIDE SEQUENCE</scope>
    <source>
        <tissue evidence="2">Shoot tissue taken approximately 20 cm above the soil surface</tissue>
    </source>
</reference>
<protein>
    <submittedName>
        <fullName evidence="2">Uncharacterized protein</fullName>
    </submittedName>
</protein>
<organism evidence="2">
    <name type="scientific">Arundo donax</name>
    <name type="common">Giant reed</name>
    <name type="synonym">Donax arundinaceus</name>
    <dbReference type="NCBI Taxonomy" id="35708"/>
    <lineage>
        <taxon>Eukaryota</taxon>
        <taxon>Viridiplantae</taxon>
        <taxon>Streptophyta</taxon>
        <taxon>Embryophyta</taxon>
        <taxon>Tracheophyta</taxon>
        <taxon>Spermatophyta</taxon>
        <taxon>Magnoliopsida</taxon>
        <taxon>Liliopsida</taxon>
        <taxon>Poales</taxon>
        <taxon>Poaceae</taxon>
        <taxon>PACMAD clade</taxon>
        <taxon>Arundinoideae</taxon>
        <taxon>Arundineae</taxon>
        <taxon>Arundo</taxon>
    </lineage>
</organism>